<keyword evidence="5" id="KW-0808">Transferase</keyword>
<evidence type="ECO:0000256" key="4">
    <source>
        <dbReference type="ARBA" id="ARBA00022603"/>
    </source>
</evidence>
<organism evidence="10 11">
    <name type="scientific">Aduncisulcus paluster</name>
    <dbReference type="NCBI Taxonomy" id="2918883"/>
    <lineage>
        <taxon>Eukaryota</taxon>
        <taxon>Metamonada</taxon>
        <taxon>Carpediemonas-like organisms</taxon>
        <taxon>Aduncisulcus</taxon>
    </lineage>
</organism>
<dbReference type="Pfam" id="PF00856">
    <property type="entry name" value="SET"/>
    <property type="match status" value="1"/>
</dbReference>
<keyword evidence="6" id="KW-0949">S-adenosyl-L-methionine</keyword>
<reference evidence="10" key="1">
    <citation type="submission" date="2022-03" db="EMBL/GenBank/DDBJ databases">
        <title>Draft genome sequence of Aduncisulcus paluster, a free-living microaerophilic Fornicata.</title>
        <authorList>
            <person name="Yuyama I."/>
            <person name="Kume K."/>
            <person name="Tamura T."/>
            <person name="Inagaki Y."/>
            <person name="Hashimoto T."/>
        </authorList>
    </citation>
    <scope>NUCLEOTIDE SEQUENCE</scope>
    <source>
        <strain evidence="10">NY0171</strain>
    </source>
</reference>
<gene>
    <name evidence="10" type="ORF">ADUPG1_010063</name>
</gene>
<dbReference type="InterPro" id="IPR001214">
    <property type="entry name" value="SET_dom"/>
</dbReference>
<comment type="caution">
    <text evidence="10">The sequence shown here is derived from an EMBL/GenBank/DDBJ whole genome shotgun (WGS) entry which is preliminary data.</text>
</comment>
<dbReference type="Proteomes" id="UP001057375">
    <property type="component" value="Unassembled WGS sequence"/>
</dbReference>
<evidence type="ECO:0000256" key="7">
    <source>
        <dbReference type="ARBA" id="ARBA00023242"/>
    </source>
</evidence>
<evidence type="ECO:0000256" key="5">
    <source>
        <dbReference type="ARBA" id="ARBA00022679"/>
    </source>
</evidence>
<evidence type="ECO:0000256" key="3">
    <source>
        <dbReference type="ARBA" id="ARBA00022454"/>
    </source>
</evidence>
<evidence type="ECO:0000256" key="6">
    <source>
        <dbReference type="ARBA" id="ARBA00022691"/>
    </source>
</evidence>
<sequence length="286" mass="32405">MEIISHYFSVSKKSLADFRCEMRRWQILTELGRDSYEIRFRGIEKKMSRRSFERALKSESKLPEERKKIETNLYNAMQRPEYQRYYRMWPIPRVLLEDVPEVPEGTKLSWDSSYYGGFGFPYEVKKGSHGLGLFATRSIGYGELIAPFSGSSLPSVAYSKARSDETYSISLRGGRVISPCRSACVAAFANHSCEPNCSYLEIVVCYENPKVVVYIVADEEIDEGDEITTNYSVIDETHLQECHCGSSLCRGYIGTEEAIAAFLARQESGGAVHGKRRSSRISGGRK</sequence>
<dbReference type="InterPro" id="IPR003616">
    <property type="entry name" value="Post-SET_dom"/>
</dbReference>
<feature type="domain" description="SET" evidence="8">
    <location>
        <begin position="104"/>
        <end position="232"/>
    </location>
</feature>
<dbReference type="PANTHER" id="PTHR22884">
    <property type="entry name" value="SET DOMAIN PROTEINS"/>
    <property type="match status" value="1"/>
</dbReference>
<dbReference type="Gene3D" id="2.170.270.10">
    <property type="entry name" value="SET domain"/>
    <property type="match status" value="1"/>
</dbReference>
<evidence type="ECO:0008006" key="12">
    <source>
        <dbReference type="Google" id="ProtNLM"/>
    </source>
</evidence>
<proteinExistence type="predicted"/>
<protein>
    <recommendedName>
        <fullName evidence="12">SET domain-containing protein</fullName>
    </recommendedName>
</protein>
<name>A0ABQ5KXQ4_9EUKA</name>
<evidence type="ECO:0000313" key="11">
    <source>
        <dbReference type="Proteomes" id="UP001057375"/>
    </source>
</evidence>
<dbReference type="SMART" id="SM00508">
    <property type="entry name" value="PostSET"/>
    <property type="match status" value="1"/>
</dbReference>
<dbReference type="SMART" id="SM00317">
    <property type="entry name" value="SET"/>
    <property type="match status" value="1"/>
</dbReference>
<feature type="domain" description="Post-SET" evidence="9">
    <location>
        <begin position="238"/>
        <end position="254"/>
    </location>
</feature>
<dbReference type="InterPro" id="IPR046341">
    <property type="entry name" value="SET_dom_sf"/>
</dbReference>
<dbReference type="EMBL" id="BQXS01011425">
    <property type="protein sequence ID" value="GKT37235.1"/>
    <property type="molecule type" value="Genomic_DNA"/>
</dbReference>
<evidence type="ECO:0000256" key="2">
    <source>
        <dbReference type="ARBA" id="ARBA00004286"/>
    </source>
</evidence>
<comment type="subcellular location">
    <subcellularLocation>
        <location evidence="2">Chromosome</location>
    </subcellularLocation>
    <subcellularLocation>
        <location evidence="1">Nucleus</location>
    </subcellularLocation>
</comment>
<keyword evidence="4" id="KW-0489">Methyltransferase</keyword>
<dbReference type="PROSITE" id="PS50280">
    <property type="entry name" value="SET"/>
    <property type="match status" value="1"/>
</dbReference>
<evidence type="ECO:0000259" key="8">
    <source>
        <dbReference type="PROSITE" id="PS50280"/>
    </source>
</evidence>
<dbReference type="InterPro" id="IPR050777">
    <property type="entry name" value="SET2_Histone-Lys_MeTrsfase"/>
</dbReference>
<evidence type="ECO:0000313" key="10">
    <source>
        <dbReference type="EMBL" id="GKT37235.1"/>
    </source>
</evidence>
<dbReference type="SUPFAM" id="SSF82199">
    <property type="entry name" value="SET domain"/>
    <property type="match status" value="1"/>
</dbReference>
<dbReference type="PROSITE" id="PS50868">
    <property type="entry name" value="POST_SET"/>
    <property type="match status" value="1"/>
</dbReference>
<evidence type="ECO:0000259" key="9">
    <source>
        <dbReference type="PROSITE" id="PS50868"/>
    </source>
</evidence>
<keyword evidence="11" id="KW-1185">Reference proteome</keyword>
<evidence type="ECO:0000256" key="1">
    <source>
        <dbReference type="ARBA" id="ARBA00004123"/>
    </source>
</evidence>
<accession>A0ABQ5KXQ4</accession>
<keyword evidence="7" id="KW-0539">Nucleus</keyword>
<keyword evidence="3" id="KW-0158">Chromosome</keyword>